<feature type="chain" id="PRO_5006154147" description="Protein new-glue 1-like" evidence="2">
    <location>
        <begin position="20"/>
        <end position="94"/>
    </location>
</feature>
<dbReference type="InParanoid" id="A0A0P8XTT6"/>
<keyword evidence="4" id="KW-1185">Reference proteome</keyword>
<proteinExistence type="predicted"/>
<feature type="compositionally biased region" description="Low complexity" evidence="1">
    <location>
        <begin position="20"/>
        <end position="55"/>
    </location>
</feature>
<sequence>MKYLFVIALIVLAIQLASAATTSDATTTTTSAATTTTTTTTTDSSTTTTTESSSTGTKRCSKSNNWCGTFRPKKKCKHPKRCHKTIVIVTHKKN</sequence>
<organism evidence="3 4">
    <name type="scientific">Drosophila ananassae</name>
    <name type="common">Fruit fly</name>
    <dbReference type="NCBI Taxonomy" id="7217"/>
    <lineage>
        <taxon>Eukaryota</taxon>
        <taxon>Metazoa</taxon>
        <taxon>Ecdysozoa</taxon>
        <taxon>Arthropoda</taxon>
        <taxon>Hexapoda</taxon>
        <taxon>Insecta</taxon>
        <taxon>Pterygota</taxon>
        <taxon>Neoptera</taxon>
        <taxon>Endopterygota</taxon>
        <taxon>Diptera</taxon>
        <taxon>Brachycera</taxon>
        <taxon>Muscomorpha</taxon>
        <taxon>Ephydroidea</taxon>
        <taxon>Drosophilidae</taxon>
        <taxon>Drosophila</taxon>
        <taxon>Sophophora</taxon>
    </lineage>
</organism>
<dbReference type="GeneID" id="26514189"/>
<reference evidence="3 4" key="1">
    <citation type="journal article" date="2007" name="Nature">
        <title>Evolution of genes and genomes on the Drosophila phylogeny.</title>
        <authorList>
            <consortium name="Drosophila 12 Genomes Consortium"/>
            <person name="Clark A.G."/>
            <person name="Eisen M.B."/>
            <person name="Smith D.R."/>
            <person name="Bergman C.M."/>
            <person name="Oliver B."/>
            <person name="Markow T.A."/>
            <person name="Kaufman T.C."/>
            <person name="Kellis M."/>
            <person name="Gelbart W."/>
            <person name="Iyer V.N."/>
            <person name="Pollard D.A."/>
            <person name="Sackton T.B."/>
            <person name="Larracuente A.M."/>
            <person name="Singh N.D."/>
            <person name="Abad J.P."/>
            <person name="Abt D.N."/>
            <person name="Adryan B."/>
            <person name="Aguade M."/>
            <person name="Akashi H."/>
            <person name="Anderson W.W."/>
            <person name="Aquadro C.F."/>
            <person name="Ardell D.H."/>
            <person name="Arguello R."/>
            <person name="Artieri C.G."/>
            <person name="Barbash D.A."/>
            <person name="Barker D."/>
            <person name="Barsanti P."/>
            <person name="Batterham P."/>
            <person name="Batzoglou S."/>
            <person name="Begun D."/>
            <person name="Bhutkar A."/>
            <person name="Blanco E."/>
            <person name="Bosak S.A."/>
            <person name="Bradley R.K."/>
            <person name="Brand A.D."/>
            <person name="Brent M.R."/>
            <person name="Brooks A.N."/>
            <person name="Brown R.H."/>
            <person name="Butlin R.K."/>
            <person name="Caggese C."/>
            <person name="Calvi B.R."/>
            <person name="Bernardo de Carvalho A."/>
            <person name="Caspi A."/>
            <person name="Castrezana S."/>
            <person name="Celniker S.E."/>
            <person name="Chang J.L."/>
            <person name="Chapple C."/>
            <person name="Chatterji S."/>
            <person name="Chinwalla A."/>
            <person name="Civetta A."/>
            <person name="Clifton S.W."/>
            <person name="Comeron J.M."/>
            <person name="Costello J.C."/>
            <person name="Coyne J.A."/>
            <person name="Daub J."/>
            <person name="David R.G."/>
            <person name="Delcher A.L."/>
            <person name="Delehaunty K."/>
            <person name="Do C.B."/>
            <person name="Ebling H."/>
            <person name="Edwards K."/>
            <person name="Eickbush T."/>
            <person name="Evans J.D."/>
            <person name="Filipski A."/>
            <person name="Findeiss S."/>
            <person name="Freyhult E."/>
            <person name="Fulton L."/>
            <person name="Fulton R."/>
            <person name="Garcia A.C."/>
            <person name="Gardiner A."/>
            <person name="Garfield D.A."/>
            <person name="Garvin B.E."/>
            <person name="Gibson G."/>
            <person name="Gilbert D."/>
            <person name="Gnerre S."/>
            <person name="Godfrey J."/>
            <person name="Good R."/>
            <person name="Gotea V."/>
            <person name="Gravely B."/>
            <person name="Greenberg A.J."/>
            <person name="Griffiths-Jones S."/>
            <person name="Gross S."/>
            <person name="Guigo R."/>
            <person name="Gustafson E.A."/>
            <person name="Haerty W."/>
            <person name="Hahn M.W."/>
            <person name="Halligan D.L."/>
            <person name="Halpern A.L."/>
            <person name="Halter G.M."/>
            <person name="Han M.V."/>
            <person name="Heger A."/>
            <person name="Hillier L."/>
            <person name="Hinrichs A.S."/>
            <person name="Holmes I."/>
            <person name="Hoskins R.A."/>
            <person name="Hubisz M.J."/>
            <person name="Hultmark D."/>
            <person name="Huntley M.A."/>
            <person name="Jaffe D.B."/>
            <person name="Jagadeeshan S."/>
            <person name="Jeck W.R."/>
            <person name="Johnson J."/>
            <person name="Jones C.D."/>
            <person name="Jordan W.C."/>
            <person name="Karpen G.H."/>
            <person name="Kataoka E."/>
            <person name="Keightley P.D."/>
            <person name="Kheradpour P."/>
            <person name="Kirkness E.F."/>
            <person name="Koerich L.B."/>
            <person name="Kristiansen K."/>
            <person name="Kudrna D."/>
            <person name="Kulathinal R.J."/>
            <person name="Kumar S."/>
            <person name="Kwok R."/>
            <person name="Lander E."/>
            <person name="Langley C.H."/>
            <person name="Lapoint R."/>
            <person name="Lazzaro B.P."/>
            <person name="Lee S.J."/>
            <person name="Levesque L."/>
            <person name="Li R."/>
            <person name="Lin C.F."/>
            <person name="Lin M.F."/>
            <person name="Lindblad-Toh K."/>
            <person name="Llopart A."/>
            <person name="Long M."/>
            <person name="Low L."/>
            <person name="Lozovsky E."/>
            <person name="Lu J."/>
            <person name="Luo M."/>
            <person name="Machado C.A."/>
            <person name="Makalowski W."/>
            <person name="Marzo M."/>
            <person name="Matsuda M."/>
            <person name="Matzkin L."/>
            <person name="McAllister B."/>
            <person name="McBride C.S."/>
            <person name="McKernan B."/>
            <person name="McKernan K."/>
            <person name="Mendez-Lago M."/>
            <person name="Minx P."/>
            <person name="Mollenhauer M.U."/>
            <person name="Montooth K."/>
            <person name="Mount S.M."/>
            <person name="Mu X."/>
            <person name="Myers E."/>
            <person name="Negre B."/>
            <person name="Newfeld S."/>
            <person name="Nielsen R."/>
            <person name="Noor M.A."/>
            <person name="O'Grady P."/>
            <person name="Pachter L."/>
            <person name="Papaceit M."/>
            <person name="Parisi M.J."/>
            <person name="Parisi M."/>
            <person name="Parts L."/>
            <person name="Pedersen J.S."/>
            <person name="Pesole G."/>
            <person name="Phillippy A.M."/>
            <person name="Ponting C.P."/>
            <person name="Pop M."/>
            <person name="Porcelli D."/>
            <person name="Powell J.R."/>
            <person name="Prohaska S."/>
            <person name="Pruitt K."/>
            <person name="Puig M."/>
            <person name="Quesneville H."/>
            <person name="Ram K.R."/>
            <person name="Rand D."/>
            <person name="Rasmussen M.D."/>
            <person name="Reed L.K."/>
            <person name="Reenan R."/>
            <person name="Reily A."/>
            <person name="Remington K.A."/>
            <person name="Rieger T.T."/>
            <person name="Ritchie M.G."/>
            <person name="Robin C."/>
            <person name="Rogers Y.H."/>
            <person name="Rohde C."/>
            <person name="Rozas J."/>
            <person name="Rubenfield M.J."/>
            <person name="Ruiz A."/>
            <person name="Russo S."/>
            <person name="Salzberg S.L."/>
            <person name="Sanchez-Gracia A."/>
            <person name="Saranga D.J."/>
            <person name="Sato H."/>
            <person name="Schaeffer S.W."/>
            <person name="Schatz M.C."/>
            <person name="Schlenke T."/>
            <person name="Schwartz R."/>
            <person name="Segarra C."/>
            <person name="Singh R.S."/>
            <person name="Sirot L."/>
            <person name="Sirota M."/>
            <person name="Sisneros N.B."/>
            <person name="Smith C.D."/>
            <person name="Smith T.F."/>
            <person name="Spieth J."/>
            <person name="Stage D.E."/>
            <person name="Stark A."/>
            <person name="Stephan W."/>
            <person name="Strausberg R.L."/>
            <person name="Strempel S."/>
            <person name="Sturgill D."/>
            <person name="Sutton G."/>
            <person name="Sutton G.G."/>
            <person name="Tao W."/>
            <person name="Teichmann S."/>
            <person name="Tobari Y.N."/>
            <person name="Tomimura Y."/>
            <person name="Tsolas J.M."/>
            <person name="Valente V.L."/>
            <person name="Venter E."/>
            <person name="Venter J.C."/>
            <person name="Vicario S."/>
            <person name="Vieira F.G."/>
            <person name="Vilella A.J."/>
            <person name="Villasante A."/>
            <person name="Walenz B."/>
            <person name="Wang J."/>
            <person name="Wasserman M."/>
            <person name="Watts T."/>
            <person name="Wilson D."/>
            <person name="Wilson R.K."/>
            <person name="Wing R.A."/>
            <person name="Wolfner M.F."/>
            <person name="Wong A."/>
            <person name="Wong G.K."/>
            <person name="Wu C.I."/>
            <person name="Wu G."/>
            <person name="Yamamoto D."/>
            <person name="Yang H.P."/>
            <person name="Yang S.P."/>
            <person name="Yorke J.A."/>
            <person name="Yoshida K."/>
            <person name="Zdobnov E."/>
            <person name="Zhang P."/>
            <person name="Zhang Y."/>
            <person name="Zimin A.V."/>
            <person name="Baldwin J."/>
            <person name="Abdouelleil A."/>
            <person name="Abdulkadir J."/>
            <person name="Abebe A."/>
            <person name="Abera B."/>
            <person name="Abreu J."/>
            <person name="Acer S.C."/>
            <person name="Aftuck L."/>
            <person name="Alexander A."/>
            <person name="An P."/>
            <person name="Anderson E."/>
            <person name="Anderson S."/>
            <person name="Arachi H."/>
            <person name="Azer M."/>
            <person name="Bachantsang P."/>
            <person name="Barry A."/>
            <person name="Bayul T."/>
            <person name="Berlin A."/>
            <person name="Bessette D."/>
            <person name="Bloom T."/>
            <person name="Blye J."/>
            <person name="Boguslavskiy L."/>
            <person name="Bonnet C."/>
            <person name="Boukhgalter B."/>
            <person name="Bourzgui I."/>
            <person name="Brown A."/>
            <person name="Cahill P."/>
            <person name="Channer S."/>
            <person name="Cheshatsang Y."/>
            <person name="Chuda L."/>
            <person name="Citroen M."/>
            <person name="Collymore A."/>
            <person name="Cooke P."/>
            <person name="Costello M."/>
            <person name="D'Aco K."/>
            <person name="Daza R."/>
            <person name="De Haan G."/>
            <person name="DeGray S."/>
            <person name="DeMaso C."/>
            <person name="Dhargay N."/>
            <person name="Dooley K."/>
            <person name="Dooley E."/>
            <person name="Doricent M."/>
            <person name="Dorje P."/>
            <person name="Dorjee K."/>
            <person name="Dupes A."/>
            <person name="Elong R."/>
            <person name="Falk J."/>
            <person name="Farina A."/>
            <person name="Faro S."/>
            <person name="Ferguson D."/>
            <person name="Fisher S."/>
            <person name="Foley C.D."/>
            <person name="Franke A."/>
            <person name="Friedrich D."/>
            <person name="Gadbois L."/>
            <person name="Gearin G."/>
            <person name="Gearin C.R."/>
            <person name="Giannoukos G."/>
            <person name="Goode T."/>
            <person name="Graham J."/>
            <person name="Grandbois E."/>
            <person name="Grewal S."/>
            <person name="Gyaltsen K."/>
            <person name="Hafez N."/>
            <person name="Hagos B."/>
            <person name="Hall J."/>
            <person name="Henson C."/>
            <person name="Hollinger A."/>
            <person name="Honan T."/>
            <person name="Huard M.D."/>
            <person name="Hughes L."/>
            <person name="Hurhula B."/>
            <person name="Husby M.E."/>
            <person name="Kamat A."/>
            <person name="Kanga B."/>
            <person name="Kashin S."/>
            <person name="Khazanovich D."/>
            <person name="Kisner P."/>
            <person name="Lance K."/>
            <person name="Lara M."/>
            <person name="Lee W."/>
            <person name="Lennon N."/>
            <person name="Letendre F."/>
            <person name="LeVine R."/>
            <person name="Lipovsky A."/>
            <person name="Liu X."/>
            <person name="Liu J."/>
            <person name="Liu S."/>
            <person name="Lokyitsang T."/>
            <person name="Lokyitsang Y."/>
            <person name="Lubonja R."/>
            <person name="Lui A."/>
            <person name="MacDonald P."/>
            <person name="Magnisalis V."/>
            <person name="Maru K."/>
            <person name="Matthews C."/>
            <person name="McCusker W."/>
            <person name="McDonough S."/>
            <person name="Mehta T."/>
            <person name="Meldrim J."/>
            <person name="Meneus L."/>
            <person name="Mihai O."/>
            <person name="Mihalev A."/>
            <person name="Mihova T."/>
            <person name="Mittelman R."/>
            <person name="Mlenga V."/>
            <person name="Montmayeur A."/>
            <person name="Mulrain L."/>
            <person name="Navidi A."/>
            <person name="Naylor J."/>
            <person name="Negash T."/>
            <person name="Nguyen T."/>
            <person name="Nguyen N."/>
            <person name="Nicol R."/>
            <person name="Norbu C."/>
            <person name="Norbu N."/>
            <person name="Novod N."/>
            <person name="O'Neill B."/>
            <person name="Osman S."/>
            <person name="Markiewicz E."/>
            <person name="Oyono O.L."/>
            <person name="Patti C."/>
            <person name="Phunkhang P."/>
            <person name="Pierre F."/>
            <person name="Priest M."/>
            <person name="Raghuraman S."/>
            <person name="Rege F."/>
            <person name="Reyes R."/>
            <person name="Rise C."/>
            <person name="Rogov P."/>
            <person name="Ross K."/>
            <person name="Ryan E."/>
            <person name="Settipalli S."/>
            <person name="Shea T."/>
            <person name="Sherpa N."/>
            <person name="Shi L."/>
            <person name="Shih D."/>
            <person name="Sparrow T."/>
            <person name="Spaulding J."/>
            <person name="Stalker J."/>
            <person name="Stange-Thomann N."/>
            <person name="Stavropoulos S."/>
            <person name="Stone C."/>
            <person name="Strader C."/>
            <person name="Tesfaye S."/>
            <person name="Thomson T."/>
            <person name="Thoulutsang Y."/>
            <person name="Thoulutsang D."/>
            <person name="Topham K."/>
            <person name="Topping I."/>
            <person name="Tsamla T."/>
            <person name="Vassiliev H."/>
            <person name="Vo A."/>
            <person name="Wangchuk T."/>
            <person name="Wangdi T."/>
            <person name="Weiand M."/>
            <person name="Wilkinson J."/>
            <person name="Wilson A."/>
            <person name="Yadav S."/>
            <person name="Young G."/>
            <person name="Yu Q."/>
            <person name="Zembek L."/>
            <person name="Zhong D."/>
            <person name="Zimmer A."/>
            <person name="Zwirko Z."/>
            <person name="Jaffe D.B."/>
            <person name="Alvarez P."/>
            <person name="Brockman W."/>
            <person name="Butler J."/>
            <person name="Chin C."/>
            <person name="Gnerre S."/>
            <person name="Grabherr M."/>
            <person name="Kleber M."/>
            <person name="Mauceli E."/>
            <person name="MacCallum I."/>
        </authorList>
    </citation>
    <scope>NUCLEOTIDE SEQUENCE [LARGE SCALE GENOMIC DNA]</scope>
    <source>
        <strain evidence="4">Tucson 14024-0371.13</strain>
    </source>
</reference>
<evidence type="ECO:0000256" key="1">
    <source>
        <dbReference type="SAM" id="MobiDB-lite"/>
    </source>
</evidence>
<dbReference type="Proteomes" id="UP000007801">
    <property type="component" value="Unassembled WGS sequence"/>
</dbReference>
<protein>
    <recommendedName>
        <fullName evidence="5">Protein new-glue 1-like</fullName>
    </recommendedName>
</protein>
<dbReference type="KEGG" id="dan:26514189"/>
<evidence type="ECO:0000313" key="3">
    <source>
        <dbReference type="EMBL" id="KPU72741.1"/>
    </source>
</evidence>
<accession>A0A0P8XTT6</accession>
<dbReference type="AlphaFoldDB" id="A0A0P8XTT6"/>
<feature type="region of interest" description="Disordered" evidence="1">
    <location>
        <begin position="20"/>
        <end position="62"/>
    </location>
</feature>
<dbReference type="Pfam" id="PF21827">
    <property type="entry name" value="New_glue"/>
    <property type="match status" value="1"/>
</dbReference>
<feature type="signal peptide" evidence="2">
    <location>
        <begin position="1"/>
        <end position="19"/>
    </location>
</feature>
<dbReference type="InterPro" id="IPR054054">
    <property type="entry name" value="Ng_1-3-like"/>
</dbReference>
<dbReference type="EMBL" id="CH902623">
    <property type="protein sequence ID" value="KPU72741.1"/>
    <property type="molecule type" value="Genomic_DNA"/>
</dbReference>
<keyword evidence="2" id="KW-0732">Signal</keyword>
<evidence type="ECO:0000256" key="2">
    <source>
        <dbReference type="SAM" id="SignalP"/>
    </source>
</evidence>
<evidence type="ECO:0008006" key="5">
    <source>
        <dbReference type="Google" id="ProtNLM"/>
    </source>
</evidence>
<evidence type="ECO:0000313" key="4">
    <source>
        <dbReference type="Proteomes" id="UP000007801"/>
    </source>
</evidence>
<name>A0A0P8XTT6_DROAN</name>
<gene>
    <name evidence="3" type="primary">Dana\GF26780</name>
    <name evidence="3" type="ORF">GF26780</name>
</gene>